<accession>A0ABR3MJM4</accession>
<dbReference type="Proteomes" id="UP001558613">
    <property type="component" value="Unassembled WGS sequence"/>
</dbReference>
<feature type="compositionally biased region" description="Basic and acidic residues" evidence="1">
    <location>
        <begin position="1"/>
        <end position="14"/>
    </location>
</feature>
<comment type="caution">
    <text evidence="2">The sequence shown here is derived from an EMBL/GenBank/DDBJ whole genome shotgun (WGS) entry which is preliminary data.</text>
</comment>
<evidence type="ECO:0000256" key="1">
    <source>
        <dbReference type="SAM" id="MobiDB-lite"/>
    </source>
</evidence>
<reference evidence="2 3" key="1">
    <citation type="submission" date="2023-09" db="EMBL/GenBank/DDBJ databases">
        <authorList>
            <person name="Wang M."/>
        </authorList>
    </citation>
    <scope>NUCLEOTIDE SEQUENCE [LARGE SCALE GENOMIC DNA]</scope>
    <source>
        <strain evidence="2">GT-2023</strain>
        <tissue evidence="2">Liver</tissue>
    </source>
</reference>
<proteinExistence type="predicted"/>
<feature type="region of interest" description="Disordered" evidence="1">
    <location>
        <begin position="1"/>
        <end position="34"/>
    </location>
</feature>
<feature type="non-terminal residue" evidence="2">
    <location>
        <position position="406"/>
    </location>
</feature>
<gene>
    <name evidence="2" type="ORF">QQF64_003289</name>
</gene>
<protein>
    <submittedName>
        <fullName evidence="2">Uncharacterized protein</fullName>
    </submittedName>
</protein>
<feature type="region of interest" description="Disordered" evidence="1">
    <location>
        <begin position="61"/>
        <end position="86"/>
    </location>
</feature>
<evidence type="ECO:0000313" key="3">
    <source>
        <dbReference type="Proteomes" id="UP001558613"/>
    </source>
</evidence>
<name>A0ABR3MJM4_9TELE</name>
<organism evidence="2 3">
    <name type="scientific">Cirrhinus molitorella</name>
    <name type="common">mud carp</name>
    <dbReference type="NCBI Taxonomy" id="172907"/>
    <lineage>
        <taxon>Eukaryota</taxon>
        <taxon>Metazoa</taxon>
        <taxon>Chordata</taxon>
        <taxon>Craniata</taxon>
        <taxon>Vertebrata</taxon>
        <taxon>Euteleostomi</taxon>
        <taxon>Actinopterygii</taxon>
        <taxon>Neopterygii</taxon>
        <taxon>Teleostei</taxon>
        <taxon>Ostariophysi</taxon>
        <taxon>Cypriniformes</taxon>
        <taxon>Cyprinidae</taxon>
        <taxon>Labeoninae</taxon>
        <taxon>Labeonini</taxon>
        <taxon>Cirrhinus</taxon>
    </lineage>
</organism>
<sequence length="406" mass="45041">MDHLKKYVEPEPHIPKKWVSSPSHAPPSSTQRVKRVIPLPQIIRPTSPTCSKYLPIQCSATSEDKPLKTSSANTTPAPNPEEQENSVLWSKIGPYKLFTRNLMDLAPERMLKSEINESVEEMIAEECVSEGIKRQDRLYQIVQDNMAQVGDRVLSQQRKGGKLDPDFFGPYVVTKVDDKSIDIVDDNGKLFPRINIDHLVHFLEDRPPKAPKASLPITTTSFPATTFSVPNTTLPTIQPPALTLIYPVTLPVKLSLPNFPCPASSAASQPAASFAASQPAASSAVTCTDLLRDIWAGKVGGRLWSKIGPYKIFTWDLERLKPGEKLESEVINASLTCIASRYKGNVFVIDTFHMLNLWNGKATEMRKIDLKVYDLLMGSVNEEPLGDLCLACGDNYPDTPDLVDTW</sequence>
<dbReference type="EMBL" id="JAYMGO010000011">
    <property type="protein sequence ID" value="KAL1265262.1"/>
    <property type="molecule type" value="Genomic_DNA"/>
</dbReference>
<evidence type="ECO:0000313" key="2">
    <source>
        <dbReference type="EMBL" id="KAL1265262.1"/>
    </source>
</evidence>
<feature type="compositionally biased region" description="Polar residues" evidence="1">
    <location>
        <begin position="20"/>
        <end position="31"/>
    </location>
</feature>
<keyword evidence="3" id="KW-1185">Reference proteome</keyword>